<dbReference type="Proteomes" id="UP000242999">
    <property type="component" value="Unassembled WGS sequence"/>
</dbReference>
<dbReference type="SUPFAM" id="SSF101322">
    <property type="entry name" value="YcfC-like"/>
    <property type="match status" value="1"/>
</dbReference>
<protein>
    <recommendedName>
        <fullName evidence="4">High frequency lysogenization protein HflD homolog</fullName>
    </recommendedName>
</protein>
<organism evidence="5 6">
    <name type="scientific">Allopseudospirillum japonicum</name>
    <dbReference type="NCBI Taxonomy" id="64971"/>
    <lineage>
        <taxon>Bacteria</taxon>
        <taxon>Pseudomonadati</taxon>
        <taxon>Pseudomonadota</taxon>
        <taxon>Gammaproteobacteria</taxon>
        <taxon>Oceanospirillales</taxon>
        <taxon>Oceanospirillaceae</taxon>
        <taxon>Allopseudospirillum</taxon>
    </lineage>
</organism>
<evidence type="ECO:0000313" key="6">
    <source>
        <dbReference type="Proteomes" id="UP000242999"/>
    </source>
</evidence>
<comment type="similarity">
    <text evidence="4">Belongs to the HflD family.</text>
</comment>
<evidence type="ECO:0000256" key="1">
    <source>
        <dbReference type="ARBA" id="ARBA00022475"/>
    </source>
</evidence>
<dbReference type="EMBL" id="FNYH01000008">
    <property type="protein sequence ID" value="SEI71812.1"/>
    <property type="molecule type" value="Genomic_DNA"/>
</dbReference>
<accession>A0A1H6T7M9</accession>
<name>A0A1H6T7M9_9GAMM</name>
<dbReference type="InterPro" id="IPR007451">
    <property type="entry name" value="HflD"/>
</dbReference>
<reference evidence="6" key="1">
    <citation type="submission" date="2016-10" db="EMBL/GenBank/DDBJ databases">
        <authorList>
            <person name="Varghese N."/>
            <person name="Submissions S."/>
        </authorList>
    </citation>
    <scope>NUCLEOTIDE SEQUENCE [LARGE SCALE GENOMIC DNA]</scope>
    <source>
        <strain evidence="6">DSM 7165</strain>
    </source>
</reference>
<dbReference type="STRING" id="64971.SAMN05421831_10881"/>
<evidence type="ECO:0000256" key="3">
    <source>
        <dbReference type="ARBA" id="ARBA00023136"/>
    </source>
</evidence>
<dbReference type="InterPro" id="IPR035932">
    <property type="entry name" value="HflD-like_sf"/>
</dbReference>
<keyword evidence="3 4" id="KW-0472">Membrane</keyword>
<evidence type="ECO:0000256" key="2">
    <source>
        <dbReference type="ARBA" id="ARBA00022490"/>
    </source>
</evidence>
<keyword evidence="2 4" id="KW-0963">Cytoplasm</keyword>
<dbReference type="GO" id="GO:0005886">
    <property type="term" value="C:plasma membrane"/>
    <property type="evidence" value="ECO:0007669"/>
    <property type="project" value="UniProtKB-SubCell"/>
</dbReference>
<dbReference type="HAMAP" id="MF_00695">
    <property type="entry name" value="HflD_protein"/>
    <property type="match status" value="1"/>
</dbReference>
<keyword evidence="1 4" id="KW-1003">Cell membrane</keyword>
<dbReference type="PANTHER" id="PTHR38100">
    <property type="entry name" value="HIGH FREQUENCY LYSOGENIZATION PROTEIN HFLD"/>
    <property type="match status" value="1"/>
</dbReference>
<gene>
    <name evidence="4" type="primary">hflD</name>
    <name evidence="5" type="ORF">SAMN05421831_10881</name>
</gene>
<dbReference type="Pfam" id="PF04356">
    <property type="entry name" value="DUF489"/>
    <property type="match status" value="1"/>
</dbReference>
<dbReference type="PANTHER" id="PTHR38100:SF1">
    <property type="entry name" value="HIGH FREQUENCY LYSOGENIZATION PROTEIN HFLD"/>
    <property type="match status" value="1"/>
</dbReference>
<comment type="subcellular location">
    <subcellularLocation>
        <location evidence="4">Cytoplasm</location>
    </subcellularLocation>
    <subcellularLocation>
        <location evidence="4">Cell membrane</location>
        <topology evidence="4">Peripheral membrane protein</topology>
        <orientation evidence="4">Cytoplasmic side</orientation>
    </subcellularLocation>
</comment>
<dbReference type="GO" id="GO:0005737">
    <property type="term" value="C:cytoplasm"/>
    <property type="evidence" value="ECO:0007669"/>
    <property type="project" value="UniProtKB-SubCell"/>
</dbReference>
<evidence type="ECO:0000313" key="5">
    <source>
        <dbReference type="EMBL" id="SEI71812.1"/>
    </source>
</evidence>
<dbReference type="NCBIfam" id="NF001246">
    <property type="entry name" value="PRK00218.1-2"/>
    <property type="match status" value="1"/>
</dbReference>
<dbReference type="RefSeq" id="WP_177166849.1">
    <property type="nucleotide sequence ID" value="NZ_FNYH01000008.1"/>
</dbReference>
<keyword evidence="6" id="KW-1185">Reference proteome</keyword>
<sequence length="209" mass="23732">MSLSDYPYEVRQTLALAGVFQAAVQVHSLATRGLLDQAPFAISIESILVTSPERTLDIYGGQLEHLQVGARQLKEFMQRDARAHPAVLRYAMSILVLQHKLMKQPQMLEAIGQRLENMKHQVQHFGSTDPQVIHNLSTLYQDTLSHLSFRIQVQGEPEVLKQNINADKVRALLLAGVRSAMLWRQSGGKRWRLLFGRKKILKDLQQLGF</sequence>
<proteinExistence type="inferred from homology"/>
<dbReference type="Gene3D" id="1.10.3890.10">
    <property type="entry name" value="HflD-like"/>
    <property type="match status" value="1"/>
</dbReference>
<dbReference type="AlphaFoldDB" id="A0A1H6T7M9"/>
<evidence type="ECO:0000256" key="4">
    <source>
        <dbReference type="HAMAP-Rule" id="MF_00695"/>
    </source>
</evidence>